<dbReference type="EMBL" id="CAJEWN010000544">
    <property type="protein sequence ID" value="CAD2185428.1"/>
    <property type="molecule type" value="Genomic_DNA"/>
</dbReference>
<dbReference type="SUPFAM" id="SSF81338">
    <property type="entry name" value="Aquaporin-like"/>
    <property type="match status" value="1"/>
</dbReference>
<proteinExistence type="predicted"/>
<dbReference type="OrthoDB" id="1580043at2759"/>
<dbReference type="InterPro" id="IPR051883">
    <property type="entry name" value="AQP11/12_channel"/>
</dbReference>
<dbReference type="GO" id="GO:0005737">
    <property type="term" value="C:cytoplasm"/>
    <property type="evidence" value="ECO:0007669"/>
    <property type="project" value="TreeGrafter"/>
</dbReference>
<keyword evidence="3 5" id="KW-1133">Transmembrane helix</keyword>
<dbReference type="GO" id="GO:0016020">
    <property type="term" value="C:membrane"/>
    <property type="evidence" value="ECO:0007669"/>
    <property type="project" value="UniProtKB-SubCell"/>
</dbReference>
<evidence type="ECO:0000313" key="6">
    <source>
        <dbReference type="EMBL" id="CAD2185428.1"/>
    </source>
</evidence>
<dbReference type="Gene3D" id="1.20.1080.10">
    <property type="entry name" value="Glycerol uptake facilitator protein"/>
    <property type="match status" value="1"/>
</dbReference>
<keyword evidence="4 5" id="KW-0472">Membrane</keyword>
<feature type="transmembrane region" description="Helical" evidence="5">
    <location>
        <begin position="97"/>
        <end position="119"/>
    </location>
</feature>
<evidence type="ECO:0000256" key="1">
    <source>
        <dbReference type="ARBA" id="ARBA00004141"/>
    </source>
</evidence>
<dbReference type="InterPro" id="IPR023271">
    <property type="entry name" value="Aquaporin-like"/>
</dbReference>
<sequence>MFDVNFVMDNYGLSGVFLEICFIEFVNSFLLRRAHADPCSLFYSYLNGQHSSRIASLLLLTQFAAGYFSYFVSKTFYSFGLHFKHLEALEDNCSSDLTVAIIYGSVVEAIGLLGCKIAEHFIDETLIDEKYVTIVLSAISGLITILGINLTGMYANPIVAWALTFNCGEVTHFAHFIVYWLAPLFAFFLSKWLL</sequence>
<dbReference type="PANTHER" id="PTHR21191:SF15">
    <property type="entry name" value="AQUAPORIN"/>
    <property type="match status" value="1"/>
</dbReference>
<reference evidence="6 7" key="1">
    <citation type="submission" date="2020-08" db="EMBL/GenBank/DDBJ databases">
        <authorList>
            <person name="Koutsovoulos G."/>
            <person name="Danchin GJ E."/>
        </authorList>
    </citation>
    <scope>NUCLEOTIDE SEQUENCE [LARGE SCALE GENOMIC DNA]</scope>
</reference>
<dbReference type="PANTHER" id="PTHR21191">
    <property type="entry name" value="AQUAPORIN"/>
    <property type="match status" value="1"/>
</dbReference>
<dbReference type="GO" id="GO:0015267">
    <property type="term" value="F:channel activity"/>
    <property type="evidence" value="ECO:0007669"/>
    <property type="project" value="TreeGrafter"/>
</dbReference>
<feature type="transmembrane region" description="Helical" evidence="5">
    <location>
        <begin position="170"/>
        <end position="189"/>
    </location>
</feature>
<keyword evidence="2 5" id="KW-0812">Transmembrane</keyword>
<evidence type="ECO:0000256" key="2">
    <source>
        <dbReference type="ARBA" id="ARBA00022692"/>
    </source>
</evidence>
<evidence type="ECO:0000256" key="5">
    <source>
        <dbReference type="SAM" id="Phobius"/>
    </source>
</evidence>
<comment type="caution">
    <text evidence="6">The sequence shown here is derived from an EMBL/GenBank/DDBJ whole genome shotgun (WGS) entry which is preliminary data.</text>
</comment>
<name>A0A6V7WEL4_MELEN</name>
<dbReference type="Proteomes" id="UP000580250">
    <property type="component" value="Unassembled WGS sequence"/>
</dbReference>
<gene>
    <name evidence="6" type="ORF">MENT_LOCUS37850</name>
</gene>
<protein>
    <submittedName>
        <fullName evidence="6">Uncharacterized protein</fullName>
    </submittedName>
</protein>
<feature type="transmembrane region" description="Helical" evidence="5">
    <location>
        <begin position="131"/>
        <end position="150"/>
    </location>
</feature>
<evidence type="ECO:0000313" key="7">
    <source>
        <dbReference type="Proteomes" id="UP000580250"/>
    </source>
</evidence>
<feature type="transmembrane region" description="Helical" evidence="5">
    <location>
        <begin position="52"/>
        <end position="77"/>
    </location>
</feature>
<accession>A0A6V7WEL4</accession>
<organism evidence="6 7">
    <name type="scientific">Meloidogyne enterolobii</name>
    <name type="common">Root-knot nematode worm</name>
    <name type="synonym">Meloidogyne mayaguensis</name>
    <dbReference type="NCBI Taxonomy" id="390850"/>
    <lineage>
        <taxon>Eukaryota</taxon>
        <taxon>Metazoa</taxon>
        <taxon>Ecdysozoa</taxon>
        <taxon>Nematoda</taxon>
        <taxon>Chromadorea</taxon>
        <taxon>Rhabditida</taxon>
        <taxon>Tylenchina</taxon>
        <taxon>Tylenchomorpha</taxon>
        <taxon>Tylenchoidea</taxon>
        <taxon>Meloidogynidae</taxon>
        <taxon>Meloidogyninae</taxon>
        <taxon>Meloidogyne</taxon>
    </lineage>
</organism>
<dbReference type="AlphaFoldDB" id="A0A6V7WEL4"/>
<evidence type="ECO:0000256" key="3">
    <source>
        <dbReference type="ARBA" id="ARBA00022989"/>
    </source>
</evidence>
<evidence type="ECO:0000256" key="4">
    <source>
        <dbReference type="ARBA" id="ARBA00023136"/>
    </source>
</evidence>
<comment type="subcellular location">
    <subcellularLocation>
        <location evidence="1">Membrane</location>
        <topology evidence="1">Multi-pass membrane protein</topology>
    </subcellularLocation>
</comment>
<feature type="transmembrane region" description="Helical" evidence="5">
    <location>
        <begin position="12"/>
        <end position="31"/>
    </location>
</feature>